<accession>A0A0D2H392</accession>
<dbReference type="AlphaFoldDB" id="A0A0D2H392"/>
<dbReference type="Gene3D" id="1.10.472.80">
    <property type="entry name" value="Ypt/Rab-GAP domain of gyp1p, domain 3"/>
    <property type="match status" value="1"/>
</dbReference>
<evidence type="ECO:0000313" key="8">
    <source>
        <dbReference type="EMBL" id="KIX96310.1"/>
    </source>
</evidence>
<dbReference type="VEuPathDB" id="FungiDB:Z520_08088"/>
<reference evidence="8 9" key="1">
    <citation type="submission" date="2015-01" db="EMBL/GenBank/DDBJ databases">
        <title>The Genome Sequence of Fonsecaea multimorphosa CBS 102226.</title>
        <authorList>
            <consortium name="The Broad Institute Genomics Platform"/>
            <person name="Cuomo C."/>
            <person name="de Hoog S."/>
            <person name="Gorbushina A."/>
            <person name="Stielow B."/>
            <person name="Teixiera M."/>
            <person name="Abouelleil A."/>
            <person name="Chapman S.B."/>
            <person name="Priest M."/>
            <person name="Young S.K."/>
            <person name="Wortman J."/>
            <person name="Nusbaum C."/>
            <person name="Birren B."/>
        </authorList>
    </citation>
    <scope>NUCLEOTIDE SEQUENCE [LARGE SCALE GENOMIC DNA]</scope>
    <source>
        <strain evidence="8 9">CBS 102226</strain>
    </source>
</reference>
<evidence type="ECO:0000256" key="1">
    <source>
        <dbReference type="ARBA" id="ARBA00004245"/>
    </source>
</evidence>
<evidence type="ECO:0000313" key="9">
    <source>
        <dbReference type="Proteomes" id="UP000053411"/>
    </source>
</evidence>
<protein>
    <recommendedName>
        <fullName evidence="7">Rab-GAP TBC domain-containing protein</fullName>
    </recommendedName>
</protein>
<feature type="compositionally biased region" description="Low complexity" evidence="6">
    <location>
        <begin position="53"/>
        <end position="68"/>
    </location>
</feature>
<dbReference type="RefSeq" id="XP_016630433.1">
    <property type="nucleotide sequence ID" value="XM_016778585.1"/>
</dbReference>
<feature type="domain" description="Rab-GAP TBC" evidence="7">
    <location>
        <begin position="183"/>
        <end position="382"/>
    </location>
</feature>
<dbReference type="STRING" id="1442371.A0A0D2H392"/>
<organism evidence="8 9">
    <name type="scientific">Fonsecaea multimorphosa CBS 102226</name>
    <dbReference type="NCBI Taxonomy" id="1442371"/>
    <lineage>
        <taxon>Eukaryota</taxon>
        <taxon>Fungi</taxon>
        <taxon>Dikarya</taxon>
        <taxon>Ascomycota</taxon>
        <taxon>Pezizomycotina</taxon>
        <taxon>Eurotiomycetes</taxon>
        <taxon>Chaetothyriomycetidae</taxon>
        <taxon>Chaetothyriales</taxon>
        <taxon>Herpotrichiellaceae</taxon>
        <taxon>Fonsecaea</taxon>
    </lineage>
</organism>
<keyword evidence="4" id="KW-0131">Cell cycle</keyword>
<evidence type="ECO:0000256" key="6">
    <source>
        <dbReference type="SAM" id="MobiDB-lite"/>
    </source>
</evidence>
<evidence type="ECO:0000256" key="5">
    <source>
        <dbReference type="ARBA" id="ARBA00061049"/>
    </source>
</evidence>
<dbReference type="GO" id="GO:1990334">
    <property type="term" value="C:Bfa1-Bub2 complex"/>
    <property type="evidence" value="ECO:0007669"/>
    <property type="project" value="UniProtKB-ARBA"/>
</dbReference>
<feature type="compositionally biased region" description="Polar residues" evidence="6">
    <location>
        <begin position="76"/>
        <end position="106"/>
    </location>
</feature>
<dbReference type="EMBL" id="KN848078">
    <property type="protein sequence ID" value="KIX96310.1"/>
    <property type="molecule type" value="Genomic_DNA"/>
</dbReference>
<dbReference type="FunFam" id="1.10.472.80:FF:000026">
    <property type="entry name" value="Mitotic check point protein (Bub2)"/>
    <property type="match status" value="1"/>
</dbReference>
<evidence type="ECO:0000256" key="2">
    <source>
        <dbReference type="ARBA" id="ARBA00022490"/>
    </source>
</evidence>
<feature type="region of interest" description="Disordered" evidence="6">
    <location>
        <begin position="1"/>
        <end position="137"/>
    </location>
</feature>
<sequence>MTATSISPHKVASRNVILPAPSPDPASIRLPDSPEKNNLTSNERSRGLRRLQSHTQLSSTSSMGTQSSNLRPPRSGLSTKPSREQLSLPQPSVVQSHTTVANSVSYSRARANSDAPLPHVPRNRKPPPTLLSNPSSNHILTHARKSSLEMTLRDGPPPGTTAATALSLLRHSILTSGVNATKEGMSDYRIYLWLTLLNIGPLSTDIYLDLIHRSRSPAYEKISNDVFRTLATDTLFKRRVTDASLTRLLNATAWRIHDEQSSDPPSEFAQRYPQSTYLQGINVLSAPLLYASRSEAQAYAILTSLLTEHIPTYLSPTMSGVHRGLDLIDRILSEINPTLSSFLLSKSLPAKIYAFPSVLTLCACTPPLPEVLKLWDFLFAFGVHLNVICVVAQLLLLKDKLLGEPSPAKMLRSFPNLNADEVIKMTVWIVRELPEELYRDVVLHGREVS</sequence>
<dbReference type="GO" id="GO:0005096">
    <property type="term" value="F:GTPase activator activity"/>
    <property type="evidence" value="ECO:0007669"/>
    <property type="project" value="TreeGrafter"/>
</dbReference>
<dbReference type="GO" id="GO:0044732">
    <property type="term" value="C:mitotic spindle pole body"/>
    <property type="evidence" value="ECO:0007669"/>
    <property type="project" value="TreeGrafter"/>
</dbReference>
<dbReference type="GeneID" id="27713834"/>
<evidence type="ECO:0000259" key="7">
    <source>
        <dbReference type="PROSITE" id="PS50086"/>
    </source>
</evidence>
<evidence type="ECO:0000256" key="4">
    <source>
        <dbReference type="ARBA" id="ARBA00023306"/>
    </source>
</evidence>
<name>A0A0D2H392_9EURO</name>
<evidence type="ECO:0000256" key="3">
    <source>
        <dbReference type="ARBA" id="ARBA00023212"/>
    </source>
</evidence>
<comment type="similarity">
    <text evidence="5">Belongs to the BUB2 family.</text>
</comment>
<dbReference type="OrthoDB" id="10263206at2759"/>
<dbReference type="GO" id="GO:0031030">
    <property type="term" value="P:negative regulation of septation initiation signaling"/>
    <property type="evidence" value="ECO:0007669"/>
    <property type="project" value="TreeGrafter"/>
</dbReference>
<dbReference type="SMART" id="SM00164">
    <property type="entry name" value="TBC"/>
    <property type="match status" value="1"/>
</dbReference>
<dbReference type="Pfam" id="PF00566">
    <property type="entry name" value="RabGAP-TBC"/>
    <property type="match status" value="1"/>
</dbReference>
<dbReference type="Gene3D" id="1.10.8.270">
    <property type="entry name" value="putative rabgap domain of human tbc1 domain family member 14 like domains"/>
    <property type="match status" value="1"/>
</dbReference>
<dbReference type="FunFam" id="1.10.8.270:FF:000035">
    <property type="entry name" value="Cell cycle arrest protein BUB2"/>
    <property type="match status" value="1"/>
</dbReference>
<keyword evidence="9" id="KW-1185">Reference proteome</keyword>
<dbReference type="PROSITE" id="PS50086">
    <property type="entry name" value="TBC_RABGAP"/>
    <property type="match status" value="1"/>
</dbReference>
<gene>
    <name evidence="8" type="ORF">Z520_08088</name>
</gene>
<keyword evidence="2" id="KW-0963">Cytoplasm</keyword>
<dbReference type="SUPFAM" id="SSF47923">
    <property type="entry name" value="Ypt/Rab-GAP domain of gyp1p"/>
    <property type="match status" value="2"/>
</dbReference>
<dbReference type="PANTHER" id="PTHR22957">
    <property type="entry name" value="TBC1 DOMAIN FAMILY MEMBER GTPASE-ACTIVATING PROTEIN"/>
    <property type="match status" value="1"/>
</dbReference>
<proteinExistence type="inferred from homology"/>
<dbReference type="PANTHER" id="PTHR22957:SF263">
    <property type="entry name" value="MITOTIC CHECK POINT PROTEIN BUB2"/>
    <property type="match status" value="1"/>
</dbReference>
<dbReference type="InterPro" id="IPR035969">
    <property type="entry name" value="Rab-GAP_TBC_sf"/>
</dbReference>
<dbReference type="InterPro" id="IPR000195">
    <property type="entry name" value="Rab-GAP-TBC_dom"/>
</dbReference>
<comment type="subcellular location">
    <subcellularLocation>
        <location evidence="1">Cytoplasm</location>
        <location evidence="1">Cytoskeleton</location>
    </subcellularLocation>
</comment>
<keyword evidence="3" id="KW-0206">Cytoskeleton</keyword>
<dbReference type="Proteomes" id="UP000053411">
    <property type="component" value="Unassembled WGS sequence"/>
</dbReference>